<dbReference type="PANTHER" id="PTHR46268:SF6">
    <property type="entry name" value="UNIVERSAL STRESS PROTEIN UP12"/>
    <property type="match status" value="1"/>
</dbReference>
<dbReference type="Gene3D" id="2.20.28.10">
    <property type="match status" value="2"/>
</dbReference>
<dbReference type="InterPro" id="IPR048574">
    <property type="entry name" value="RUBY_RBDX"/>
</dbReference>
<dbReference type="GO" id="GO:0016491">
    <property type="term" value="F:oxidoreductase activity"/>
    <property type="evidence" value="ECO:0007669"/>
    <property type="project" value="InterPro"/>
</dbReference>
<gene>
    <name evidence="5" type="ORF">AVDCRST_MAG01-01-1689</name>
</gene>
<dbReference type="InterPro" id="IPR013580">
    <property type="entry name" value="LI-POR_suB-like_C"/>
</dbReference>
<dbReference type="InterPro" id="IPR006016">
    <property type="entry name" value="UspA"/>
</dbReference>
<dbReference type="GO" id="GO:0015995">
    <property type="term" value="P:chlorophyll biosynthetic process"/>
    <property type="evidence" value="ECO:0007669"/>
    <property type="project" value="InterPro"/>
</dbReference>
<dbReference type="GO" id="GO:0005506">
    <property type="term" value="F:iron ion binding"/>
    <property type="evidence" value="ECO:0007669"/>
    <property type="project" value="InterPro"/>
</dbReference>
<comment type="cofactor">
    <cofactor evidence="1">
        <name>Fe(3+)</name>
        <dbReference type="ChEBI" id="CHEBI:29034"/>
    </cofactor>
</comment>
<dbReference type="PROSITE" id="PS50903">
    <property type="entry name" value="RUBREDOXIN_LIKE"/>
    <property type="match status" value="1"/>
</dbReference>
<accession>A0A6J4PGL6</accession>
<feature type="compositionally biased region" description="Low complexity" evidence="3">
    <location>
        <begin position="436"/>
        <end position="449"/>
    </location>
</feature>
<dbReference type="SUPFAM" id="SSF52402">
    <property type="entry name" value="Adenine nucleotide alpha hydrolases-like"/>
    <property type="match status" value="2"/>
</dbReference>
<name>A0A6J4PGL6_9ACTN</name>
<dbReference type="EMBL" id="CADCUW010000252">
    <property type="protein sequence ID" value="CAA9412293.1"/>
    <property type="molecule type" value="Genomic_DNA"/>
</dbReference>
<dbReference type="Pfam" id="PF21349">
    <property type="entry name" value="RUBY_RBDX"/>
    <property type="match status" value="1"/>
</dbReference>
<protein>
    <submittedName>
        <fullName evidence="5">Universal stress protein</fullName>
    </submittedName>
</protein>
<dbReference type="PRINTS" id="PR01438">
    <property type="entry name" value="UNVRSLSTRESS"/>
</dbReference>
<feature type="region of interest" description="Disordered" evidence="3">
    <location>
        <begin position="432"/>
        <end position="458"/>
    </location>
</feature>
<reference evidence="5" key="1">
    <citation type="submission" date="2020-02" db="EMBL/GenBank/DDBJ databases">
        <authorList>
            <person name="Meier V. D."/>
        </authorList>
    </citation>
    <scope>NUCLEOTIDE SEQUENCE</scope>
    <source>
        <strain evidence="5">AVDCRST_MAG01</strain>
    </source>
</reference>
<dbReference type="SUPFAM" id="SSF57802">
    <property type="entry name" value="Rubredoxin-like"/>
    <property type="match status" value="2"/>
</dbReference>
<comment type="similarity">
    <text evidence="2">Belongs to the universal stress protein A family.</text>
</comment>
<dbReference type="GO" id="GO:0015979">
    <property type="term" value="P:photosynthesis"/>
    <property type="evidence" value="ECO:0007669"/>
    <property type="project" value="InterPro"/>
</dbReference>
<proteinExistence type="inferred from homology"/>
<sequence length="780" mass="85790">MYKEIYVPVDNSDYSNQACVIGVDVARQFGGRVAGCHAYAAKMHDVRFRQMESGLPEEFRDEDEMKRQRKIHDQLITKGLEIITDSYIDVLEPLCEKYDVELVRRSLEGKNFKVIVEDVNDNDFDLVVIGAMGMAAVKDTVLGTVTERVVRRLTHADTLIVKDLDRSPFEHIVVAVDGSAKSLGGLKRAIGLAREFGGTVEAISVFDPYFHYAMFHSIAGVLSSKAQKVFRFKEQEKLHEEIIDSGLAKIYTAHLEVAKKIAEDEGVELKTTLLAGKPFEQTMKYVNEVNPTLVVMGRIGYHSDDEMDIGGNTENMMRYLPTNVLVGNYEYQAPDLYTAEEHMTWTDEALQRLDRIPGFVVGMATGAIIRYAIEKGYTVITTGVIDEVIKSILPPGAMESMRAIGDQMREAEAMGEEKPIDSLFKDFDERTADKVNGNGSANGKANGNGHTNGNGEVTKDEILDAGRGGFGRSEDQGDVAGVSADVQDEIHRVAQGQDRFECDVCRYVAKGKPAKCPVCGSGPTHFHAVDAGIATTSGDETMNLSEVYDGRELHWTEDATTLLDSLEEWQEKRRVRARVEKSALKKGYSTITREYVEQQYREETGREAPEVKSGGGCPVSHAKQKVQETTGAACPIDHSAFQKAGEELKVPEGGSREFTWTEEAIARLDRAPKGFMRNISRNMTEKLARERGVTRIDLALAEDALSGARTTMEDVITGKVSIADLAKDTGESIEAEDGGAPHPPMTVTMACGTCGETMEGTQPPEECSVCGAPGEEFEQK</sequence>
<dbReference type="InterPro" id="IPR014729">
    <property type="entry name" value="Rossmann-like_a/b/a_fold"/>
</dbReference>
<organism evidence="5">
    <name type="scientific">uncultured Rubrobacteraceae bacterium</name>
    <dbReference type="NCBI Taxonomy" id="349277"/>
    <lineage>
        <taxon>Bacteria</taxon>
        <taxon>Bacillati</taxon>
        <taxon>Actinomycetota</taxon>
        <taxon>Rubrobacteria</taxon>
        <taxon>Rubrobacterales</taxon>
        <taxon>Rubrobacteraceae</taxon>
        <taxon>environmental samples</taxon>
    </lineage>
</organism>
<dbReference type="InterPro" id="IPR024934">
    <property type="entry name" value="Rubredoxin-like_dom"/>
</dbReference>
<evidence type="ECO:0000259" key="4">
    <source>
        <dbReference type="PROSITE" id="PS50903"/>
    </source>
</evidence>
<evidence type="ECO:0000256" key="2">
    <source>
        <dbReference type="ARBA" id="ARBA00008791"/>
    </source>
</evidence>
<feature type="domain" description="Rubredoxin-like" evidence="4">
    <location>
        <begin position="497"/>
        <end position="529"/>
    </location>
</feature>
<dbReference type="Pfam" id="PF00582">
    <property type="entry name" value="Usp"/>
    <property type="match status" value="2"/>
</dbReference>
<evidence type="ECO:0000256" key="1">
    <source>
        <dbReference type="ARBA" id="ARBA00001965"/>
    </source>
</evidence>
<dbReference type="InterPro" id="IPR006015">
    <property type="entry name" value="Universal_stress_UspA"/>
</dbReference>
<dbReference type="CDD" id="cd00293">
    <property type="entry name" value="USP-like"/>
    <property type="match status" value="2"/>
</dbReference>
<evidence type="ECO:0000256" key="3">
    <source>
        <dbReference type="SAM" id="MobiDB-lite"/>
    </source>
</evidence>
<dbReference type="Gene3D" id="3.40.50.620">
    <property type="entry name" value="HUPs"/>
    <property type="match status" value="2"/>
</dbReference>
<dbReference type="Pfam" id="PF08369">
    <property type="entry name" value="PCP_red"/>
    <property type="match status" value="2"/>
</dbReference>
<evidence type="ECO:0000313" key="5">
    <source>
        <dbReference type="EMBL" id="CAA9412293.1"/>
    </source>
</evidence>
<dbReference type="InterPro" id="IPR042298">
    <property type="entry name" value="P-CP_red_C"/>
</dbReference>
<dbReference type="PANTHER" id="PTHR46268">
    <property type="entry name" value="STRESS RESPONSE PROTEIN NHAX"/>
    <property type="match status" value="1"/>
</dbReference>
<dbReference type="Gene3D" id="1.10.8.550">
    <property type="entry name" value="Proto-chlorophyllide reductase 57 kD subunit B"/>
    <property type="match status" value="3"/>
</dbReference>
<dbReference type="AlphaFoldDB" id="A0A6J4PGL6"/>